<reference evidence="1 2" key="1">
    <citation type="journal article" date="2019" name="Nat. Plants">
        <title>Genome sequencing of Musa balbisiana reveals subgenome evolution and function divergence in polyploid bananas.</title>
        <authorList>
            <person name="Yao X."/>
        </authorList>
    </citation>
    <scope>NUCLEOTIDE SEQUENCE [LARGE SCALE GENOMIC DNA]</scope>
    <source>
        <strain evidence="2">cv. DH-PKW</strain>
        <tissue evidence="1">Leaves</tissue>
    </source>
</reference>
<evidence type="ECO:0000313" key="2">
    <source>
        <dbReference type="Proteomes" id="UP000317650"/>
    </source>
</evidence>
<sequence length="110" mass="12351">MTGGTTNWWKCVPGGAHRCSLSDSHFPTIHVCSNTCSHPLLSRNHHQQQKLTEIERNGSSQLRCSPCQEHLFHIHGDLVEDDGCRQSVAMDNSNSQIRMLANEQRATTIK</sequence>
<dbReference type="AlphaFoldDB" id="A0A4S8J8B0"/>
<evidence type="ECO:0000313" key="1">
    <source>
        <dbReference type="EMBL" id="THU57184.1"/>
    </source>
</evidence>
<comment type="caution">
    <text evidence="1">The sequence shown here is derived from an EMBL/GenBank/DDBJ whole genome shotgun (WGS) entry which is preliminary data.</text>
</comment>
<name>A0A4S8J8B0_MUSBA</name>
<proteinExistence type="predicted"/>
<protein>
    <submittedName>
        <fullName evidence="1">Uncharacterized protein</fullName>
    </submittedName>
</protein>
<organism evidence="1 2">
    <name type="scientific">Musa balbisiana</name>
    <name type="common">Banana</name>
    <dbReference type="NCBI Taxonomy" id="52838"/>
    <lineage>
        <taxon>Eukaryota</taxon>
        <taxon>Viridiplantae</taxon>
        <taxon>Streptophyta</taxon>
        <taxon>Embryophyta</taxon>
        <taxon>Tracheophyta</taxon>
        <taxon>Spermatophyta</taxon>
        <taxon>Magnoliopsida</taxon>
        <taxon>Liliopsida</taxon>
        <taxon>Zingiberales</taxon>
        <taxon>Musaceae</taxon>
        <taxon>Musa</taxon>
    </lineage>
</organism>
<keyword evidence="2" id="KW-1185">Reference proteome</keyword>
<dbReference type="EMBL" id="PYDT01000006">
    <property type="protein sequence ID" value="THU57184.1"/>
    <property type="molecule type" value="Genomic_DNA"/>
</dbReference>
<dbReference type="Proteomes" id="UP000317650">
    <property type="component" value="Chromosome 3"/>
</dbReference>
<gene>
    <name evidence="1" type="ORF">C4D60_Mb03t00830</name>
</gene>
<accession>A0A4S8J8B0</accession>